<keyword evidence="9" id="KW-0694">RNA-binding</keyword>
<dbReference type="GO" id="GO:0003725">
    <property type="term" value="F:double-stranded RNA binding"/>
    <property type="evidence" value="ECO:0007669"/>
    <property type="project" value="TreeGrafter"/>
</dbReference>
<dbReference type="PROSITE" id="PS00833">
    <property type="entry name" value="25A_SYNTH_2"/>
    <property type="match status" value="1"/>
</dbReference>
<dbReference type="InterPro" id="IPR043519">
    <property type="entry name" value="NT_sf"/>
</dbReference>
<protein>
    <recommendedName>
        <fullName evidence="5">2'-5' oligoadenylate synthase</fullName>
        <ecNumber evidence="5">2.7.7.84</ecNumber>
    </recommendedName>
</protein>
<evidence type="ECO:0000256" key="3">
    <source>
        <dbReference type="ARBA" id="ARBA00004496"/>
    </source>
</evidence>
<dbReference type="CDD" id="cd05400">
    <property type="entry name" value="NT_2-5OAS_ClassI-CCAase"/>
    <property type="match status" value="1"/>
</dbReference>
<dbReference type="CDD" id="cd01811">
    <property type="entry name" value="Ubl1_OASL"/>
    <property type="match status" value="1"/>
</dbReference>
<dbReference type="GO" id="GO:0005654">
    <property type="term" value="C:nucleoplasm"/>
    <property type="evidence" value="ECO:0007669"/>
    <property type="project" value="TreeGrafter"/>
</dbReference>
<dbReference type="GO" id="GO:0005524">
    <property type="term" value="F:ATP binding"/>
    <property type="evidence" value="ECO:0007669"/>
    <property type="project" value="UniProtKB-KW"/>
</dbReference>
<evidence type="ECO:0000256" key="5">
    <source>
        <dbReference type="ARBA" id="ARBA00012577"/>
    </source>
</evidence>
<dbReference type="Pfam" id="PF00240">
    <property type="entry name" value="ubiquitin"/>
    <property type="match status" value="1"/>
</dbReference>
<accession>A0A7K5SA42</accession>
<proteinExistence type="inferred from homology"/>
<dbReference type="SUPFAM" id="SSF81631">
    <property type="entry name" value="PAP/OAS1 substrate-binding domain"/>
    <property type="match status" value="1"/>
</dbReference>
<dbReference type="GO" id="GO:0045087">
    <property type="term" value="P:innate immune response"/>
    <property type="evidence" value="ECO:0007669"/>
    <property type="project" value="UniProtKB-KW"/>
</dbReference>
<dbReference type="EMBL" id="VYXG01009676">
    <property type="protein sequence ID" value="NWT88966.1"/>
    <property type="molecule type" value="Genomic_DNA"/>
</dbReference>
<dbReference type="EC" id="2.7.7.84" evidence="5"/>
<dbReference type="GO" id="GO:0005829">
    <property type="term" value="C:cytosol"/>
    <property type="evidence" value="ECO:0007669"/>
    <property type="project" value="TreeGrafter"/>
</dbReference>
<dbReference type="AlphaFoldDB" id="A0A7K5SA42"/>
<dbReference type="PRINTS" id="PR00348">
    <property type="entry name" value="UBIQUITIN"/>
</dbReference>
<evidence type="ECO:0000256" key="10">
    <source>
        <dbReference type="ARBA" id="ARBA00023118"/>
    </source>
</evidence>
<evidence type="ECO:0000313" key="13">
    <source>
        <dbReference type="Proteomes" id="UP000547499"/>
    </source>
</evidence>
<keyword evidence="6" id="KW-0963">Cytoplasm</keyword>
<keyword evidence="10" id="KW-0051">Antiviral defense</keyword>
<dbReference type="FunFam" id="3.30.460.10:FF:000007">
    <property type="entry name" value="2'-5'-oligoadenylate synthetase 1"/>
    <property type="match status" value="1"/>
</dbReference>
<dbReference type="GO" id="GO:0046872">
    <property type="term" value="F:metal ion binding"/>
    <property type="evidence" value="ECO:0007669"/>
    <property type="project" value="UniProtKB-KW"/>
</dbReference>
<dbReference type="GO" id="GO:0051607">
    <property type="term" value="P:defense response to virus"/>
    <property type="evidence" value="ECO:0007669"/>
    <property type="project" value="UniProtKB-KW"/>
</dbReference>
<dbReference type="Pfam" id="PF14560">
    <property type="entry name" value="Ubiquitin_2"/>
    <property type="match status" value="1"/>
</dbReference>
<evidence type="ECO:0000313" key="12">
    <source>
        <dbReference type="EMBL" id="NWT88966.1"/>
    </source>
</evidence>
<dbReference type="PROSITE" id="PS50053">
    <property type="entry name" value="UBIQUITIN_2"/>
    <property type="match status" value="2"/>
</dbReference>
<dbReference type="PANTHER" id="PTHR11258">
    <property type="entry name" value="2-5 OLIGOADENYLATE SYNTHETASE"/>
    <property type="match status" value="1"/>
</dbReference>
<feature type="non-terminal residue" evidence="12">
    <location>
        <position position="1"/>
    </location>
</feature>
<dbReference type="SUPFAM" id="SSF54236">
    <property type="entry name" value="Ubiquitin-like"/>
    <property type="match status" value="2"/>
</dbReference>
<dbReference type="Pfam" id="PF01909">
    <property type="entry name" value="NTP_transf_2"/>
    <property type="match status" value="1"/>
</dbReference>
<evidence type="ECO:0000256" key="8">
    <source>
        <dbReference type="ARBA" id="ARBA00022859"/>
    </source>
</evidence>
<dbReference type="InterPro" id="IPR029071">
    <property type="entry name" value="Ubiquitin-like_domsf"/>
</dbReference>
<feature type="non-terminal residue" evidence="12">
    <location>
        <position position="501"/>
    </location>
</feature>
<dbReference type="InterPro" id="IPR002934">
    <property type="entry name" value="Polymerase_NTP_transf_dom"/>
</dbReference>
<dbReference type="SUPFAM" id="SSF81301">
    <property type="entry name" value="Nucleotidyltransferase"/>
    <property type="match status" value="1"/>
</dbReference>
<evidence type="ECO:0000256" key="7">
    <source>
        <dbReference type="ARBA" id="ARBA00022588"/>
    </source>
</evidence>
<comment type="caution">
    <text evidence="12">The sequence shown here is derived from an EMBL/GenBank/DDBJ whole genome shotgun (WGS) entry which is preliminary data.</text>
</comment>
<dbReference type="Gene3D" id="3.10.20.90">
    <property type="entry name" value="Phosphatidylinositol 3-kinase Catalytic Subunit, Chain A, domain 1"/>
    <property type="match status" value="2"/>
</dbReference>
<dbReference type="Pfam" id="PF10421">
    <property type="entry name" value="OAS1_C"/>
    <property type="match status" value="1"/>
</dbReference>
<evidence type="ECO:0000256" key="2">
    <source>
        <dbReference type="ARBA" id="ARBA00001946"/>
    </source>
</evidence>
<dbReference type="InterPro" id="IPR018952">
    <property type="entry name" value="2-5-oligoAdlate_synth_1_dom2/C"/>
</dbReference>
<dbReference type="InterPro" id="IPR006116">
    <property type="entry name" value="NT_2-5OAS_ClassI-CCAase"/>
</dbReference>
<dbReference type="Gene3D" id="3.30.460.10">
    <property type="entry name" value="Beta Polymerase, domain 2"/>
    <property type="match status" value="1"/>
</dbReference>
<comment type="subcellular location">
    <subcellularLocation>
        <location evidence="3">Cytoplasm</location>
    </subcellularLocation>
</comment>
<dbReference type="InterPro" id="IPR000626">
    <property type="entry name" value="Ubiquitin-like_dom"/>
</dbReference>
<evidence type="ECO:0000259" key="11">
    <source>
        <dbReference type="PROSITE" id="PS50053"/>
    </source>
</evidence>
<evidence type="ECO:0000256" key="1">
    <source>
        <dbReference type="ARBA" id="ARBA00001112"/>
    </source>
</evidence>
<dbReference type="InterPro" id="IPR019956">
    <property type="entry name" value="Ubiquitin_dom"/>
</dbReference>
<comment type="cofactor">
    <cofactor evidence="2">
        <name>Mg(2+)</name>
        <dbReference type="ChEBI" id="CHEBI:18420"/>
    </cofactor>
</comment>
<dbReference type="PROSITE" id="PS50152">
    <property type="entry name" value="25A_SYNTH_3"/>
    <property type="match status" value="1"/>
</dbReference>
<evidence type="ECO:0000256" key="6">
    <source>
        <dbReference type="ARBA" id="ARBA00022490"/>
    </source>
</evidence>
<keyword evidence="8" id="KW-0391">Immunity</keyword>
<dbReference type="Gene3D" id="1.10.1410.20">
    <property type="entry name" value="2'-5'-oligoadenylate synthetase 1, domain 2"/>
    <property type="match status" value="1"/>
</dbReference>
<dbReference type="SMART" id="SM00213">
    <property type="entry name" value="UBQ"/>
    <property type="match status" value="2"/>
</dbReference>
<sequence length="501" mass="56825">LRTVTTSNLDGWIADTLQPSTAFSMQVKETVGQICEFLKRNCFGDGIHVQKTVKGGSAGKGTALKKNSDADVVLFLSCLPSFQEQKKNRKYILDLIMERLKACRENLRFDVYISEPKYKGPDNTPRSLSLTLTSKVTGESIDMDILPAYDALGQVTKDAPPNAAVYVRLLHASSQPGEFSPCFTELQKMFVKRHPAKLKNLLRLVKYWYKELLNPQYPNANLPPKYALELLTIYAWEEGTGSCESFVMAQGFRTVLELLCRHQEICIYWEKYYSLQHREIGDHVKGLLCSPRPVILDPADPTGILGQDKNWDLMAHAAAFYCRSLPCLENVQPWDVQPARSVTIEVIQLLGTKLTKRVSPYTTIGELKEMIQQNWGIPSYRQRLAQQESGRNNNILQDCETLAMHGIFYNTTLVLLQTEPQSMQILVKDDKNRTTTYTVLPTDTVRQLKEKIQARQGPSANEQRLTYGSRELQDQHTLAHYDVKPMTTIYMLLRLRGGAGP</sequence>
<comment type="catalytic activity">
    <reaction evidence="1">
        <text>3 ATP = 5'-triphosphoadenylyl-(2'-&gt;5')-adenylyl-(2'-&gt;5')-adenosine + 2 diphosphate</text>
        <dbReference type="Rhea" id="RHEA:34407"/>
        <dbReference type="ChEBI" id="CHEBI:30616"/>
        <dbReference type="ChEBI" id="CHEBI:33019"/>
        <dbReference type="ChEBI" id="CHEBI:67143"/>
        <dbReference type="EC" id="2.7.7.84"/>
    </reaction>
</comment>
<comment type="similarity">
    <text evidence="4">Belongs to the 2-5A synthase family.</text>
</comment>
<dbReference type="Proteomes" id="UP000547499">
    <property type="component" value="Unassembled WGS sequence"/>
</dbReference>
<keyword evidence="13" id="KW-1185">Reference proteome</keyword>
<dbReference type="InterPro" id="IPR006117">
    <property type="entry name" value="2-5OAS_C_CS"/>
</dbReference>
<dbReference type="FunFam" id="1.10.1410.20:FF:000001">
    <property type="entry name" value="2'-5'-oligoadenylate synthetase 1"/>
    <property type="match status" value="1"/>
</dbReference>
<dbReference type="GO" id="GO:0001730">
    <property type="term" value="F:2'-5'-oligoadenylate synthetase activity"/>
    <property type="evidence" value="ECO:0007669"/>
    <property type="project" value="UniProtKB-EC"/>
</dbReference>
<reference evidence="12 13" key="1">
    <citation type="submission" date="2019-09" db="EMBL/GenBank/DDBJ databases">
        <title>Bird 10,000 Genomes (B10K) Project - Family phase.</title>
        <authorList>
            <person name="Zhang G."/>
        </authorList>
    </citation>
    <scope>NUCLEOTIDE SEQUENCE [LARGE SCALE GENOMIC DNA]</scope>
    <source>
        <strain evidence="12">B10K-DU-001-65</strain>
        <tissue evidence="12">Muscle</tissue>
    </source>
</reference>
<evidence type="ECO:0000256" key="9">
    <source>
        <dbReference type="ARBA" id="ARBA00022884"/>
    </source>
</evidence>
<gene>
    <name evidence="12" type="primary">Oasl2</name>
    <name evidence="12" type="ORF">LANLUD_R08953</name>
</gene>
<feature type="domain" description="Ubiquitin-like" evidence="11">
    <location>
        <begin position="340"/>
        <end position="422"/>
    </location>
</feature>
<feature type="domain" description="Ubiquitin-like" evidence="11">
    <location>
        <begin position="423"/>
        <end position="498"/>
    </location>
</feature>
<evidence type="ECO:0000256" key="4">
    <source>
        <dbReference type="ARBA" id="ARBA00009526"/>
    </source>
</evidence>
<keyword evidence="7" id="KW-0399">Innate immunity</keyword>
<name>A0A7K5SA42_LANLU</name>
<dbReference type="GO" id="GO:0045071">
    <property type="term" value="P:negative regulation of viral genome replication"/>
    <property type="evidence" value="ECO:0007669"/>
    <property type="project" value="TreeGrafter"/>
</dbReference>
<dbReference type="PANTHER" id="PTHR11258:SF7">
    <property type="entry name" value="2'-5'-OLIGOADENYLATE SYNTHASE-LIKE PROTEIN 2"/>
    <property type="match status" value="1"/>
</dbReference>
<organism evidence="12 13">
    <name type="scientific">Lanius ludovicianus</name>
    <name type="common">Loggerhead shrike</name>
    <dbReference type="NCBI Taxonomy" id="28713"/>
    <lineage>
        <taxon>Eukaryota</taxon>
        <taxon>Metazoa</taxon>
        <taxon>Chordata</taxon>
        <taxon>Craniata</taxon>
        <taxon>Vertebrata</taxon>
        <taxon>Euteleostomi</taxon>
        <taxon>Archelosauria</taxon>
        <taxon>Archosauria</taxon>
        <taxon>Dinosauria</taxon>
        <taxon>Saurischia</taxon>
        <taxon>Theropoda</taxon>
        <taxon>Coelurosauria</taxon>
        <taxon>Aves</taxon>
        <taxon>Neognathae</taxon>
        <taxon>Neoaves</taxon>
        <taxon>Telluraves</taxon>
        <taxon>Australaves</taxon>
        <taxon>Passeriformes</taxon>
        <taxon>Corvoidea</taxon>
        <taxon>Laniidae</taxon>
        <taxon>Lanius</taxon>
    </lineage>
</organism>
<dbReference type="GO" id="GO:0016020">
    <property type="term" value="C:membrane"/>
    <property type="evidence" value="ECO:0007669"/>
    <property type="project" value="TreeGrafter"/>
</dbReference>